<dbReference type="InterPro" id="IPR051163">
    <property type="entry name" value="Sodium:Solute_Symporter_SSF"/>
</dbReference>
<sequence length="348" mass="38688">EARVLSFGWLDYSIFGLMLTVSTVIGIYFGCFGTRQRTKNEYLLGNKNMSVFPIAMSLTASHISGITLLGAPSEMYTYGTQYWMMCLAACIVCAVVAVAYMPVFYTLQITSTYEYLELRFSSSVRSVASFMFTIYQVLHTPIVLYVPALAFSQVTGINLHMITPAVSAICIFYTTLGGLKAVVWTDTLQQIIMMGSSIVVMVLGIIAVGGLDIMWQRNVDGDRIEFFNMDPNPLIRNTFWTVTIGMTFIWLSHVGVNQGMMQRFLSLPRLSDARWALLVFCVGICWCKTVSCLTGLLIYAHYQDCDPLSTKVIKRADQLLPYYVMDLAGSIPGLPGLFVAGVFCAALR</sequence>
<keyword evidence="14" id="KW-1185">Reference proteome</keyword>
<dbReference type="EMBL" id="KK853282">
    <property type="protein sequence ID" value="KDR09026.1"/>
    <property type="molecule type" value="Genomic_DNA"/>
</dbReference>
<keyword evidence="5 12" id="KW-0812">Transmembrane</keyword>
<dbReference type="eggNOG" id="KOG2349">
    <property type="taxonomic scope" value="Eukaryota"/>
</dbReference>
<feature type="non-terminal residue" evidence="13">
    <location>
        <position position="1"/>
    </location>
</feature>
<feature type="transmembrane region" description="Helical" evidence="12">
    <location>
        <begin position="157"/>
        <end position="179"/>
    </location>
</feature>
<evidence type="ECO:0000256" key="4">
    <source>
        <dbReference type="ARBA" id="ARBA00022475"/>
    </source>
</evidence>
<organism evidence="13 14">
    <name type="scientific">Zootermopsis nevadensis</name>
    <name type="common">Dampwood termite</name>
    <dbReference type="NCBI Taxonomy" id="136037"/>
    <lineage>
        <taxon>Eukaryota</taxon>
        <taxon>Metazoa</taxon>
        <taxon>Ecdysozoa</taxon>
        <taxon>Arthropoda</taxon>
        <taxon>Hexapoda</taxon>
        <taxon>Insecta</taxon>
        <taxon>Pterygota</taxon>
        <taxon>Neoptera</taxon>
        <taxon>Polyneoptera</taxon>
        <taxon>Dictyoptera</taxon>
        <taxon>Blattodea</taxon>
        <taxon>Blattoidea</taxon>
        <taxon>Termitoidae</taxon>
        <taxon>Termopsidae</taxon>
        <taxon>Zootermopsis</taxon>
    </lineage>
</organism>
<evidence type="ECO:0000256" key="9">
    <source>
        <dbReference type="ARBA" id="ARBA00023136"/>
    </source>
</evidence>
<evidence type="ECO:0008006" key="15">
    <source>
        <dbReference type="Google" id="ProtNLM"/>
    </source>
</evidence>
<feature type="transmembrane region" description="Helical" evidence="12">
    <location>
        <begin position="127"/>
        <end position="151"/>
    </location>
</feature>
<evidence type="ECO:0000256" key="10">
    <source>
        <dbReference type="ARBA" id="ARBA00023201"/>
    </source>
</evidence>
<dbReference type="STRING" id="136037.A0A067QTT6"/>
<dbReference type="Proteomes" id="UP000027135">
    <property type="component" value="Unassembled WGS sequence"/>
</dbReference>
<dbReference type="CDD" id="cd11492">
    <property type="entry name" value="SLC5sbd_NIS-SMVT"/>
    <property type="match status" value="1"/>
</dbReference>
<dbReference type="PANTHER" id="PTHR42985:SF21">
    <property type="entry name" value="SODIUM-DEPENDENT MULTIVITAMIN TRANSPORTER-LIKE PROTEIN"/>
    <property type="match status" value="1"/>
</dbReference>
<dbReference type="GO" id="GO:0006814">
    <property type="term" value="P:sodium ion transport"/>
    <property type="evidence" value="ECO:0007669"/>
    <property type="project" value="UniProtKB-KW"/>
</dbReference>
<feature type="transmembrane region" description="Helical" evidence="12">
    <location>
        <begin position="12"/>
        <end position="31"/>
    </location>
</feature>
<dbReference type="GO" id="GO:0005886">
    <property type="term" value="C:plasma membrane"/>
    <property type="evidence" value="ECO:0007669"/>
    <property type="project" value="UniProtKB-SubCell"/>
</dbReference>
<evidence type="ECO:0000256" key="7">
    <source>
        <dbReference type="ARBA" id="ARBA00023053"/>
    </source>
</evidence>
<feature type="transmembrane region" description="Helical" evidence="12">
    <location>
        <begin position="191"/>
        <end position="214"/>
    </location>
</feature>
<dbReference type="InterPro" id="IPR001734">
    <property type="entry name" value="Na/solute_symporter"/>
</dbReference>
<comment type="similarity">
    <text evidence="2 11">Belongs to the sodium:solute symporter (SSF) (TC 2.A.21) family.</text>
</comment>
<dbReference type="InterPro" id="IPR038377">
    <property type="entry name" value="Na/Glc_symporter_sf"/>
</dbReference>
<dbReference type="Pfam" id="PF00474">
    <property type="entry name" value="SSF"/>
    <property type="match status" value="1"/>
</dbReference>
<dbReference type="OMA" id="RCICLES"/>
<evidence type="ECO:0000256" key="1">
    <source>
        <dbReference type="ARBA" id="ARBA00004651"/>
    </source>
</evidence>
<proteinExistence type="inferred from homology"/>
<dbReference type="PANTHER" id="PTHR42985">
    <property type="entry name" value="SODIUM-COUPLED MONOCARBOXYLATE TRANSPORTER"/>
    <property type="match status" value="1"/>
</dbReference>
<evidence type="ECO:0000256" key="5">
    <source>
        <dbReference type="ARBA" id="ARBA00022692"/>
    </source>
</evidence>
<evidence type="ECO:0000256" key="6">
    <source>
        <dbReference type="ARBA" id="ARBA00022989"/>
    </source>
</evidence>
<evidence type="ECO:0000256" key="12">
    <source>
        <dbReference type="SAM" id="Phobius"/>
    </source>
</evidence>
<comment type="subcellular location">
    <subcellularLocation>
        <location evidence="1">Cell membrane</location>
        <topology evidence="1">Multi-pass membrane protein</topology>
    </subcellularLocation>
</comment>
<feature type="transmembrane region" description="Helical" evidence="12">
    <location>
        <begin position="234"/>
        <end position="254"/>
    </location>
</feature>
<keyword evidence="6 12" id="KW-1133">Transmembrane helix</keyword>
<feature type="transmembrane region" description="Helical" evidence="12">
    <location>
        <begin position="275"/>
        <end position="302"/>
    </location>
</feature>
<keyword evidence="9 12" id="KW-0472">Membrane</keyword>
<evidence type="ECO:0000313" key="14">
    <source>
        <dbReference type="Proteomes" id="UP000027135"/>
    </source>
</evidence>
<keyword evidence="4" id="KW-1003">Cell membrane</keyword>
<evidence type="ECO:0000313" key="13">
    <source>
        <dbReference type="EMBL" id="KDR09026.1"/>
    </source>
</evidence>
<keyword evidence="3" id="KW-0813">Transport</keyword>
<evidence type="ECO:0000256" key="8">
    <source>
        <dbReference type="ARBA" id="ARBA00023065"/>
    </source>
</evidence>
<dbReference type="NCBIfam" id="TIGR00813">
    <property type="entry name" value="sss"/>
    <property type="match status" value="1"/>
</dbReference>
<feature type="transmembrane region" description="Helical" evidence="12">
    <location>
        <begin position="51"/>
        <end position="70"/>
    </location>
</feature>
<accession>A0A067QTT6</accession>
<keyword evidence="7" id="KW-0915">Sodium</keyword>
<dbReference type="Gene3D" id="1.20.1730.10">
    <property type="entry name" value="Sodium/glucose cotransporter"/>
    <property type="match status" value="1"/>
</dbReference>
<reference evidence="13 14" key="1">
    <citation type="journal article" date="2014" name="Nat. Commun.">
        <title>Molecular traces of alternative social organization in a termite genome.</title>
        <authorList>
            <person name="Terrapon N."/>
            <person name="Li C."/>
            <person name="Robertson H.M."/>
            <person name="Ji L."/>
            <person name="Meng X."/>
            <person name="Booth W."/>
            <person name="Chen Z."/>
            <person name="Childers C.P."/>
            <person name="Glastad K.M."/>
            <person name="Gokhale K."/>
            <person name="Gowin J."/>
            <person name="Gronenberg W."/>
            <person name="Hermansen R.A."/>
            <person name="Hu H."/>
            <person name="Hunt B.G."/>
            <person name="Huylmans A.K."/>
            <person name="Khalil S.M."/>
            <person name="Mitchell R.D."/>
            <person name="Munoz-Torres M.C."/>
            <person name="Mustard J.A."/>
            <person name="Pan H."/>
            <person name="Reese J.T."/>
            <person name="Scharf M.E."/>
            <person name="Sun F."/>
            <person name="Vogel H."/>
            <person name="Xiao J."/>
            <person name="Yang W."/>
            <person name="Yang Z."/>
            <person name="Yang Z."/>
            <person name="Zhou J."/>
            <person name="Zhu J."/>
            <person name="Brent C.S."/>
            <person name="Elsik C.G."/>
            <person name="Goodisman M.A."/>
            <person name="Liberles D.A."/>
            <person name="Roe R.M."/>
            <person name="Vargo E.L."/>
            <person name="Vilcinskas A."/>
            <person name="Wang J."/>
            <person name="Bornberg-Bauer E."/>
            <person name="Korb J."/>
            <person name="Zhang G."/>
            <person name="Liebig J."/>
        </authorList>
    </citation>
    <scope>NUCLEOTIDE SEQUENCE [LARGE SCALE GENOMIC DNA]</scope>
    <source>
        <tissue evidence="13">Whole organism</tissue>
    </source>
</reference>
<evidence type="ECO:0000256" key="3">
    <source>
        <dbReference type="ARBA" id="ARBA00022448"/>
    </source>
</evidence>
<name>A0A067QTT6_ZOONE</name>
<keyword evidence="8" id="KW-0406">Ion transport</keyword>
<feature type="transmembrane region" description="Helical" evidence="12">
    <location>
        <begin position="322"/>
        <end position="347"/>
    </location>
</feature>
<evidence type="ECO:0000256" key="2">
    <source>
        <dbReference type="ARBA" id="ARBA00006434"/>
    </source>
</evidence>
<dbReference type="PROSITE" id="PS50283">
    <property type="entry name" value="NA_SOLUT_SYMP_3"/>
    <property type="match status" value="1"/>
</dbReference>
<gene>
    <name evidence="13" type="ORF">L798_01152</name>
</gene>
<keyword evidence="10" id="KW-0739">Sodium transport</keyword>
<dbReference type="InParanoid" id="A0A067QTT6"/>
<dbReference type="AlphaFoldDB" id="A0A067QTT6"/>
<protein>
    <recommendedName>
        <fullName evidence="15">Sodium-coupled monocarboxylate transporter 1</fullName>
    </recommendedName>
</protein>
<dbReference type="GO" id="GO:0015293">
    <property type="term" value="F:symporter activity"/>
    <property type="evidence" value="ECO:0007669"/>
    <property type="project" value="TreeGrafter"/>
</dbReference>
<evidence type="ECO:0000256" key="11">
    <source>
        <dbReference type="RuleBase" id="RU362091"/>
    </source>
</evidence>
<feature type="transmembrane region" description="Helical" evidence="12">
    <location>
        <begin position="82"/>
        <end position="107"/>
    </location>
</feature>